<feature type="transmembrane region" description="Helical" evidence="14">
    <location>
        <begin position="6"/>
        <end position="24"/>
    </location>
</feature>
<reference evidence="17" key="2">
    <citation type="submission" date="2025-08" db="UniProtKB">
        <authorList>
            <consortium name="Ensembl"/>
        </authorList>
    </citation>
    <scope>IDENTIFICATION</scope>
</reference>
<comment type="subcellular location">
    <subcellularLocation>
        <location evidence="1">Cell membrane</location>
        <topology evidence="1">Multi-pass membrane protein</topology>
    </subcellularLocation>
</comment>
<keyword evidence="6" id="KW-0677">Repeat</keyword>
<evidence type="ECO:0000256" key="13">
    <source>
        <dbReference type="ARBA" id="ARBA00047523"/>
    </source>
</evidence>
<dbReference type="Pfam" id="PF00664">
    <property type="entry name" value="ABC_membrane"/>
    <property type="match status" value="2"/>
</dbReference>
<dbReference type="CDD" id="cd03250">
    <property type="entry name" value="ABCC_MRP_domain1"/>
    <property type="match status" value="1"/>
</dbReference>
<dbReference type="Pfam" id="PF00005">
    <property type="entry name" value="ABC_tran"/>
    <property type="match status" value="2"/>
</dbReference>
<evidence type="ECO:0000256" key="6">
    <source>
        <dbReference type="ARBA" id="ARBA00022737"/>
    </source>
</evidence>
<dbReference type="CDD" id="cd03244">
    <property type="entry name" value="ABCC_MRP_domain2"/>
    <property type="match status" value="1"/>
</dbReference>
<dbReference type="Ensembl" id="ENSLCAT00010005924.1">
    <property type="protein sequence ID" value="ENSLCAP00010005786.1"/>
    <property type="gene ID" value="ENSLCAG00010002541.1"/>
</dbReference>
<evidence type="ECO:0000313" key="17">
    <source>
        <dbReference type="Ensembl" id="ENSLCAP00010005786.1"/>
    </source>
</evidence>
<evidence type="ECO:0000256" key="12">
    <source>
        <dbReference type="ARBA" id="ARBA00024220"/>
    </source>
</evidence>
<dbReference type="GO" id="GO:0005886">
    <property type="term" value="C:plasma membrane"/>
    <property type="evidence" value="ECO:0007669"/>
    <property type="project" value="UniProtKB-SubCell"/>
</dbReference>
<dbReference type="InterPro" id="IPR036640">
    <property type="entry name" value="ABC1_TM_sf"/>
</dbReference>
<protein>
    <recommendedName>
        <fullName evidence="12">ABC-type glutathione-S-conjugate transporter</fullName>
        <ecNumber evidence="12">7.6.2.3</ecNumber>
    </recommendedName>
</protein>
<keyword evidence="7" id="KW-0547">Nucleotide-binding</keyword>
<feature type="transmembrane region" description="Helical" evidence="14">
    <location>
        <begin position="483"/>
        <end position="510"/>
    </location>
</feature>
<dbReference type="FunFam" id="3.40.50.300:FF:000293">
    <property type="entry name" value="ATP binding cassette subfamily C member 1"/>
    <property type="match status" value="1"/>
</dbReference>
<dbReference type="PROSITE" id="PS00211">
    <property type="entry name" value="ABC_TRANSPORTER_1"/>
    <property type="match status" value="2"/>
</dbReference>
<feature type="transmembrane region" description="Helical" evidence="14">
    <location>
        <begin position="84"/>
        <end position="105"/>
    </location>
</feature>
<keyword evidence="4" id="KW-1003">Cell membrane</keyword>
<feature type="transmembrane region" description="Helical" evidence="14">
    <location>
        <begin position="877"/>
        <end position="903"/>
    </location>
</feature>
<feature type="transmembrane region" description="Helical" evidence="14">
    <location>
        <begin position="1102"/>
        <end position="1121"/>
    </location>
</feature>
<sequence>NTVLVWVPCIYLWLLAPFYCLHLYCHDRGRIQMSCLCTAKMVRLHTDFGQCSVYCTSPIIRSMTVILALCIIQLERIRGCRSSVFLFLFWILAVVCSLVPLRAKIQLAMDEGIASDIVRYLAFFSYFTIQLAQLFLCCFADQPPVGKTVLEKNPCPVKDASFLSKILFWWFTGLVVKGYRTPLAAEDLWTLREEDTSHKIISELEQNWTAECAKLQKQEKALASGVALGSRLPDQAQLLRKLQKEQSSGFFLLRTLARKFGPYFLTGTLCIIFHDAFMFAIPQVLSLLLGFMRDEDAPLWKGYFYATLMFLLSCLQSLFNHQYMYTCFTVGMRVKTAVMGLVYRKSLVINSAARRTCTVGEIVNLVSADTQKLMDFVVYFNAVWLAPIEIALCLFFLWQHLGPSALAGIATVILIFPLNGFIAKKRSKLQEIQMKFMDGRIRLMNEILNGIKILKFYAWEKAFLEQVLGYREKELKALKKSQILYSISIASFNSSSFLIAFAMFGVYVMLDDRNVLDAQKVFVSMALINILKTPLSQLPFAISTTMQAVVSLRRLGKYLCSEELKVDNVSKAPLSSGKRSASVCHVVPLLLVVGHVGSGKSSLLSAMLGETEKRSGQVTVKGSVAYVPQQAWIQNATVQDNIIFGREKLKTWYHRVLEACALLPDLDILPAGDATEIGEKGLNLSGGQKQRVSLARAVYRKADVYLLDDPLSAVDAHVGQHIFDKVIGPKGVLRDKTRILVTHGMSFLPQADLILVLVDGEITESGSYQELLSRHGAFADFIHTFASTERKESNMEPVSETDQEQVPEDLGKLTVVDKARTGRVSLKMAFDFTFNGVKLGISGPPIHTFNFLKLTGIFYVFLQQVRLEMYKKYFKTIGLAIIIPIVFLYAFQQGASLAYNYWLSMWADDPVVNGTQIDTDLKLTVFGALGFAQGIAIFGTTVAISICGIIASRHLHMDLLINVLRSPMSFFESTPSGNLLNRFAKEIDAIDCMVPDGLKMMLSYVFKLMEVSLSAPAWFHSLKLVFYFSTVGYRASTVATSCQLRRLEAVSRSPIYTHFNETVQGASVIRAFGEQSRFILQANERVDFNQTSYFPRFVATRWLAVNLEFVGNGVVLAAAILSVMGKSTLSPGIVGLAVSHSLQVTGILSWIVRSWTDVENNIVSVERVNEYAETAKEASWTIEGSSLPTAWPQKGTIEFQDYGLQYRKGLELALKGITLHIREREKVGIVGRTGAGKSSLALGIFRILEAAKGKIFIDGKLSPGFHHINLLNNSCCPLSQDPVLFSGSLRMNLDPFDTYTDEEVWSSLELAHLKNFVSNLPDKLNHECSEGGENLSLGQRQLVCLARALLRKTKILVLDEATAAVDLETDTLIQSTIRTQFEDCTVLTIAHRLNTIMDYTRVIVMDRGHISEMDSPTNLIAQRGQFYRMCREAGLV</sequence>
<feature type="transmembrane region" description="Helical" evidence="14">
    <location>
        <begin position="404"/>
        <end position="423"/>
    </location>
</feature>
<evidence type="ECO:0000256" key="7">
    <source>
        <dbReference type="ARBA" id="ARBA00022741"/>
    </source>
</evidence>
<dbReference type="SMART" id="SM00382">
    <property type="entry name" value="AAA"/>
    <property type="match status" value="2"/>
</dbReference>
<dbReference type="SUPFAM" id="SSF90123">
    <property type="entry name" value="ABC transporter transmembrane region"/>
    <property type="match status" value="2"/>
</dbReference>
<reference evidence="18" key="1">
    <citation type="submission" date="2015-09" db="EMBL/GenBank/DDBJ databases">
        <authorList>
            <person name="Sai Rama Sridatta P."/>
        </authorList>
    </citation>
    <scope>NUCLEOTIDE SEQUENCE [LARGE SCALE GENOMIC DNA]</scope>
</reference>
<dbReference type="NCBIfam" id="TIGR00957">
    <property type="entry name" value="MRP_assoc_pro"/>
    <property type="match status" value="1"/>
</dbReference>
<dbReference type="Proteomes" id="UP000314980">
    <property type="component" value="Unassembled WGS sequence"/>
</dbReference>
<dbReference type="FunFam" id="1.20.1560.10:FF:000001">
    <property type="entry name" value="ATP-binding cassette subfamily C member 1"/>
    <property type="match status" value="1"/>
</dbReference>
<name>A0A4W6C590_LATCA</name>
<evidence type="ECO:0000259" key="15">
    <source>
        <dbReference type="PROSITE" id="PS50893"/>
    </source>
</evidence>
<feature type="transmembrane region" description="Helical" evidence="14">
    <location>
        <begin position="117"/>
        <end position="140"/>
    </location>
</feature>
<feature type="transmembrane region" description="Helical" evidence="14">
    <location>
        <begin position="923"/>
        <end position="951"/>
    </location>
</feature>
<dbReference type="PROSITE" id="PS50929">
    <property type="entry name" value="ABC_TM1F"/>
    <property type="match status" value="2"/>
</dbReference>
<dbReference type="InterPro" id="IPR017871">
    <property type="entry name" value="ABC_transporter-like_CS"/>
</dbReference>
<dbReference type="InterPro" id="IPR027417">
    <property type="entry name" value="P-loop_NTPase"/>
</dbReference>
<comment type="catalytic activity">
    <reaction evidence="13">
        <text>leukotriene C4(in) + ATP + H2O = leukotriene C4(out) + ADP + phosphate + H(+)</text>
        <dbReference type="Rhea" id="RHEA:38963"/>
        <dbReference type="ChEBI" id="CHEBI:15377"/>
        <dbReference type="ChEBI" id="CHEBI:15378"/>
        <dbReference type="ChEBI" id="CHEBI:30616"/>
        <dbReference type="ChEBI" id="CHEBI:43474"/>
        <dbReference type="ChEBI" id="CHEBI:57973"/>
        <dbReference type="ChEBI" id="CHEBI:456216"/>
    </reaction>
    <physiologicalReaction direction="left-to-right" evidence="13">
        <dbReference type="Rhea" id="RHEA:38964"/>
    </physiologicalReaction>
</comment>
<evidence type="ECO:0000256" key="14">
    <source>
        <dbReference type="SAM" id="Phobius"/>
    </source>
</evidence>
<dbReference type="InterPro" id="IPR005292">
    <property type="entry name" value="MRP"/>
</dbReference>
<feature type="transmembrane region" description="Helical" evidence="14">
    <location>
        <begin position="263"/>
        <end position="282"/>
    </location>
</feature>
<organism evidence="17 18">
    <name type="scientific">Lates calcarifer</name>
    <name type="common">Barramundi</name>
    <name type="synonym">Holocentrus calcarifer</name>
    <dbReference type="NCBI Taxonomy" id="8187"/>
    <lineage>
        <taxon>Eukaryota</taxon>
        <taxon>Metazoa</taxon>
        <taxon>Chordata</taxon>
        <taxon>Craniata</taxon>
        <taxon>Vertebrata</taxon>
        <taxon>Euteleostomi</taxon>
        <taxon>Actinopterygii</taxon>
        <taxon>Neopterygii</taxon>
        <taxon>Teleostei</taxon>
        <taxon>Neoteleostei</taxon>
        <taxon>Acanthomorphata</taxon>
        <taxon>Carangaria</taxon>
        <taxon>Carangaria incertae sedis</taxon>
        <taxon>Centropomidae</taxon>
        <taxon>Lates</taxon>
    </lineage>
</organism>
<dbReference type="GeneTree" id="ENSGT00940000165591"/>
<evidence type="ECO:0000256" key="9">
    <source>
        <dbReference type="ARBA" id="ARBA00022967"/>
    </source>
</evidence>
<dbReference type="PANTHER" id="PTHR24223">
    <property type="entry name" value="ATP-BINDING CASSETTE SUB-FAMILY C"/>
    <property type="match status" value="1"/>
</dbReference>
<keyword evidence="18" id="KW-1185">Reference proteome</keyword>
<dbReference type="SUPFAM" id="SSF52540">
    <property type="entry name" value="P-loop containing nucleoside triphosphate hydrolases"/>
    <property type="match status" value="2"/>
</dbReference>
<dbReference type="CDD" id="cd18603">
    <property type="entry name" value="ABC_6TM_MRP1_2_3_6_D2_like"/>
    <property type="match status" value="1"/>
</dbReference>
<keyword evidence="5 14" id="KW-0812">Transmembrane</keyword>
<dbReference type="Gene3D" id="1.20.1560.10">
    <property type="entry name" value="ABC transporter type 1, transmembrane domain"/>
    <property type="match status" value="2"/>
</dbReference>
<dbReference type="InterPro" id="IPR050173">
    <property type="entry name" value="ABC_transporter_C-like"/>
</dbReference>
<evidence type="ECO:0000259" key="16">
    <source>
        <dbReference type="PROSITE" id="PS50929"/>
    </source>
</evidence>
<keyword evidence="11 14" id="KW-0472">Membrane</keyword>
<dbReference type="FunFam" id="1.20.1560.10:FF:000032">
    <property type="entry name" value="ATP-binding cassette sub-family C member 6"/>
    <property type="match status" value="1"/>
</dbReference>
<keyword evidence="9" id="KW-1278">Translocase</keyword>
<dbReference type="GO" id="GO:0016887">
    <property type="term" value="F:ATP hydrolysis activity"/>
    <property type="evidence" value="ECO:0007669"/>
    <property type="project" value="InterPro"/>
</dbReference>
<dbReference type="CDD" id="cd18595">
    <property type="entry name" value="ABC_6TM_MRP1_2_3_6_D1_like"/>
    <property type="match status" value="1"/>
</dbReference>
<proteinExistence type="inferred from homology"/>
<feature type="domain" description="ABC transporter" evidence="15">
    <location>
        <begin position="1197"/>
        <end position="1432"/>
    </location>
</feature>
<dbReference type="InterPro" id="IPR003439">
    <property type="entry name" value="ABC_transporter-like_ATP-bd"/>
</dbReference>
<feature type="domain" description="ABC transmembrane type-1" evidence="16">
    <location>
        <begin position="265"/>
        <end position="547"/>
    </location>
</feature>
<evidence type="ECO:0000256" key="1">
    <source>
        <dbReference type="ARBA" id="ARBA00004651"/>
    </source>
</evidence>
<evidence type="ECO:0000256" key="4">
    <source>
        <dbReference type="ARBA" id="ARBA00022475"/>
    </source>
</evidence>
<keyword evidence="8" id="KW-0067">ATP-binding</keyword>
<feature type="domain" description="ABC transmembrane type-1" evidence="16">
    <location>
        <begin position="885"/>
        <end position="1160"/>
    </location>
</feature>
<evidence type="ECO:0000256" key="2">
    <source>
        <dbReference type="ARBA" id="ARBA00009726"/>
    </source>
</evidence>
<keyword evidence="10 14" id="KW-1133">Transmembrane helix</keyword>
<evidence type="ECO:0000256" key="8">
    <source>
        <dbReference type="ARBA" id="ARBA00022840"/>
    </source>
</evidence>
<reference evidence="17" key="3">
    <citation type="submission" date="2025-09" db="UniProtKB">
        <authorList>
            <consortium name="Ensembl"/>
        </authorList>
    </citation>
    <scope>IDENTIFICATION</scope>
</reference>
<evidence type="ECO:0000313" key="18">
    <source>
        <dbReference type="Proteomes" id="UP000314980"/>
    </source>
</evidence>
<dbReference type="FunFam" id="3.40.50.300:FF:000074">
    <property type="entry name" value="Multidrug resistance-associated protein 5 isoform 1"/>
    <property type="match status" value="1"/>
</dbReference>
<feature type="transmembrane region" description="Helical" evidence="14">
    <location>
        <begin position="302"/>
        <end position="319"/>
    </location>
</feature>
<dbReference type="PANTHER" id="PTHR24223:SF339">
    <property type="entry name" value="ATP-BINDING CASSETTE SUB-FAMILY C MEMBER 6"/>
    <property type="match status" value="1"/>
</dbReference>
<comment type="similarity">
    <text evidence="2">Belongs to the ABC transporter superfamily. ABCC family. Conjugate transporter (TC 3.A.1.208) subfamily.</text>
</comment>
<dbReference type="PROSITE" id="PS50893">
    <property type="entry name" value="ABC_TRANSPORTER_2"/>
    <property type="match status" value="2"/>
</dbReference>
<feature type="domain" description="ABC transporter" evidence="15">
    <location>
        <begin position="550"/>
        <end position="784"/>
    </location>
</feature>
<dbReference type="InterPro" id="IPR011527">
    <property type="entry name" value="ABC1_TM_dom"/>
</dbReference>
<evidence type="ECO:0000256" key="10">
    <source>
        <dbReference type="ARBA" id="ARBA00022989"/>
    </source>
</evidence>
<evidence type="ECO:0000256" key="3">
    <source>
        <dbReference type="ARBA" id="ARBA00022448"/>
    </source>
</evidence>
<dbReference type="Gene3D" id="3.40.50.300">
    <property type="entry name" value="P-loop containing nucleotide triphosphate hydrolases"/>
    <property type="match status" value="2"/>
</dbReference>
<feature type="transmembrane region" description="Helical" evidence="14">
    <location>
        <begin position="846"/>
        <end position="865"/>
    </location>
</feature>
<accession>A0A4W6C590</accession>
<evidence type="ECO:0000256" key="11">
    <source>
        <dbReference type="ARBA" id="ARBA00023136"/>
    </source>
</evidence>
<feature type="transmembrane region" description="Helical" evidence="14">
    <location>
        <begin position="376"/>
        <end position="398"/>
    </location>
</feature>
<dbReference type="EC" id="7.6.2.3" evidence="12"/>
<keyword evidence="3" id="KW-0813">Transport</keyword>
<dbReference type="GO" id="GO:0015431">
    <property type="term" value="F:ABC-type glutathione S-conjugate transporter activity"/>
    <property type="evidence" value="ECO:0007669"/>
    <property type="project" value="UniProtKB-EC"/>
</dbReference>
<evidence type="ECO:0000256" key="5">
    <source>
        <dbReference type="ARBA" id="ARBA00022692"/>
    </source>
</evidence>
<dbReference type="InterPro" id="IPR003593">
    <property type="entry name" value="AAA+_ATPase"/>
</dbReference>
<dbReference type="GO" id="GO:0005524">
    <property type="term" value="F:ATP binding"/>
    <property type="evidence" value="ECO:0007669"/>
    <property type="project" value="UniProtKB-KW"/>
</dbReference>